<dbReference type="EMBL" id="JARJLG010000163">
    <property type="protein sequence ID" value="KAJ7734191.1"/>
    <property type="molecule type" value="Genomic_DNA"/>
</dbReference>
<dbReference type="Proteomes" id="UP001215280">
    <property type="component" value="Unassembled WGS sequence"/>
</dbReference>
<feature type="region of interest" description="Disordered" evidence="1">
    <location>
        <begin position="73"/>
        <end position="182"/>
    </location>
</feature>
<feature type="compositionally biased region" description="Acidic residues" evidence="1">
    <location>
        <begin position="120"/>
        <end position="140"/>
    </location>
</feature>
<keyword evidence="3" id="KW-1185">Reference proteome</keyword>
<reference evidence="2" key="1">
    <citation type="submission" date="2023-03" db="EMBL/GenBank/DDBJ databases">
        <title>Massive genome expansion in bonnet fungi (Mycena s.s.) driven by repeated elements and novel gene families across ecological guilds.</title>
        <authorList>
            <consortium name="Lawrence Berkeley National Laboratory"/>
            <person name="Harder C.B."/>
            <person name="Miyauchi S."/>
            <person name="Viragh M."/>
            <person name="Kuo A."/>
            <person name="Thoen E."/>
            <person name="Andreopoulos B."/>
            <person name="Lu D."/>
            <person name="Skrede I."/>
            <person name="Drula E."/>
            <person name="Henrissat B."/>
            <person name="Morin E."/>
            <person name="Kohler A."/>
            <person name="Barry K."/>
            <person name="LaButti K."/>
            <person name="Morin E."/>
            <person name="Salamov A."/>
            <person name="Lipzen A."/>
            <person name="Mereny Z."/>
            <person name="Hegedus B."/>
            <person name="Baldrian P."/>
            <person name="Stursova M."/>
            <person name="Weitz H."/>
            <person name="Taylor A."/>
            <person name="Grigoriev I.V."/>
            <person name="Nagy L.G."/>
            <person name="Martin F."/>
            <person name="Kauserud H."/>
        </authorList>
    </citation>
    <scope>NUCLEOTIDE SEQUENCE</scope>
    <source>
        <strain evidence="2">CBHHK188m</strain>
    </source>
</reference>
<protein>
    <submittedName>
        <fullName evidence="2">Uncharacterized protein</fullName>
    </submittedName>
</protein>
<sequence length="307" mass="34176">MARLSSRQARSNKIIRAYIRHHTARIKRRIRHKNKAIRSLRHAGYTEEEQQMAHLPTHAPLPLTLVHLAFTPDSDSDSLSSSVGSNSDDTDTSGTSSDDGWSNLLGSDWRESGESSESSDASESEFTSDSDSGDADDEMPDLLPIGYPDSDEEDESSTDDPEPASSESGSEQDGGNVADWGWDTTSNIDIARGNALRRWVQQNVVEMYAQRYKMARNTFPRGLAFMHHVLTELKDTRPDLFREELRISPYTFDRVVNALSDDPVFTNDSPNGQMPIEYQVAITLFRFGHSGNAAGLQKVANWAGYES</sequence>
<comment type="caution">
    <text evidence="2">The sequence shown here is derived from an EMBL/GenBank/DDBJ whole genome shotgun (WGS) entry which is preliminary data.</text>
</comment>
<dbReference type="AlphaFoldDB" id="A0AAD7I3I5"/>
<evidence type="ECO:0000256" key="1">
    <source>
        <dbReference type="SAM" id="MobiDB-lite"/>
    </source>
</evidence>
<proteinExistence type="predicted"/>
<evidence type="ECO:0000313" key="3">
    <source>
        <dbReference type="Proteomes" id="UP001215280"/>
    </source>
</evidence>
<feature type="compositionally biased region" description="Low complexity" evidence="1">
    <location>
        <begin position="77"/>
        <end position="102"/>
    </location>
</feature>
<gene>
    <name evidence="2" type="ORF">DFH07DRAFT_967739</name>
</gene>
<feature type="compositionally biased region" description="Acidic residues" evidence="1">
    <location>
        <begin position="149"/>
        <end position="162"/>
    </location>
</feature>
<accession>A0AAD7I3I5</accession>
<organism evidence="2 3">
    <name type="scientific">Mycena maculata</name>
    <dbReference type="NCBI Taxonomy" id="230809"/>
    <lineage>
        <taxon>Eukaryota</taxon>
        <taxon>Fungi</taxon>
        <taxon>Dikarya</taxon>
        <taxon>Basidiomycota</taxon>
        <taxon>Agaricomycotina</taxon>
        <taxon>Agaricomycetes</taxon>
        <taxon>Agaricomycetidae</taxon>
        <taxon>Agaricales</taxon>
        <taxon>Marasmiineae</taxon>
        <taxon>Mycenaceae</taxon>
        <taxon>Mycena</taxon>
    </lineage>
</organism>
<evidence type="ECO:0000313" key="2">
    <source>
        <dbReference type="EMBL" id="KAJ7734191.1"/>
    </source>
</evidence>
<name>A0AAD7I3I5_9AGAR</name>